<gene>
    <name evidence="1" type="ORF">BDK51DRAFT_36454</name>
</gene>
<evidence type="ECO:0000313" key="2">
    <source>
        <dbReference type="Proteomes" id="UP000269721"/>
    </source>
</evidence>
<feature type="non-terminal residue" evidence="1">
    <location>
        <position position="1"/>
    </location>
</feature>
<evidence type="ECO:0008006" key="3">
    <source>
        <dbReference type="Google" id="ProtNLM"/>
    </source>
</evidence>
<dbReference type="Gene3D" id="1.20.1050.10">
    <property type="match status" value="1"/>
</dbReference>
<proteinExistence type="predicted"/>
<sequence length="62" mass="7001">DGLPHLEKWLHRVAARPAVKRGLDVPEKSTLLERKFELEADADKKAAESREWILKGNGQAPK</sequence>
<organism evidence="1 2">
    <name type="scientific">Blyttiomyces helicus</name>
    <dbReference type="NCBI Taxonomy" id="388810"/>
    <lineage>
        <taxon>Eukaryota</taxon>
        <taxon>Fungi</taxon>
        <taxon>Fungi incertae sedis</taxon>
        <taxon>Chytridiomycota</taxon>
        <taxon>Chytridiomycota incertae sedis</taxon>
        <taxon>Chytridiomycetes</taxon>
        <taxon>Chytridiomycetes incertae sedis</taxon>
        <taxon>Blyttiomyces</taxon>
    </lineage>
</organism>
<dbReference type="AlphaFoldDB" id="A0A4P9VVA2"/>
<dbReference type="SUPFAM" id="SSF47616">
    <property type="entry name" value="GST C-terminal domain-like"/>
    <property type="match status" value="1"/>
</dbReference>
<dbReference type="InterPro" id="IPR036282">
    <property type="entry name" value="Glutathione-S-Trfase_C_sf"/>
</dbReference>
<evidence type="ECO:0000313" key="1">
    <source>
        <dbReference type="EMBL" id="RKO82735.1"/>
    </source>
</evidence>
<name>A0A4P9VVA2_9FUNG</name>
<keyword evidence="2" id="KW-1185">Reference proteome</keyword>
<reference evidence="2" key="1">
    <citation type="journal article" date="2018" name="Nat. Microbiol.">
        <title>Leveraging single-cell genomics to expand the fungal tree of life.</title>
        <authorList>
            <person name="Ahrendt S.R."/>
            <person name="Quandt C.A."/>
            <person name="Ciobanu D."/>
            <person name="Clum A."/>
            <person name="Salamov A."/>
            <person name="Andreopoulos B."/>
            <person name="Cheng J.F."/>
            <person name="Woyke T."/>
            <person name="Pelin A."/>
            <person name="Henrissat B."/>
            <person name="Reynolds N.K."/>
            <person name="Benny G.L."/>
            <person name="Smith M.E."/>
            <person name="James T.Y."/>
            <person name="Grigoriev I.V."/>
        </authorList>
    </citation>
    <scope>NUCLEOTIDE SEQUENCE [LARGE SCALE GENOMIC DNA]</scope>
</reference>
<accession>A0A4P9VVA2</accession>
<dbReference type="EMBL" id="ML002157">
    <property type="protein sequence ID" value="RKO82735.1"/>
    <property type="molecule type" value="Genomic_DNA"/>
</dbReference>
<protein>
    <recommendedName>
        <fullName evidence="3">Glutathione S-transferase</fullName>
    </recommendedName>
</protein>
<dbReference type="OrthoDB" id="422574at2759"/>
<dbReference type="Proteomes" id="UP000269721">
    <property type="component" value="Unassembled WGS sequence"/>
</dbReference>